<feature type="domain" description="Glycosyl hydrolase family 92 N-terminal" evidence="3">
    <location>
        <begin position="1"/>
        <end position="228"/>
    </location>
</feature>
<keyword evidence="5" id="KW-1185">Reference proteome</keyword>
<dbReference type="InterPro" id="IPR005887">
    <property type="entry name" value="GH92_a_mannosidase_put"/>
</dbReference>
<dbReference type="FunFam" id="1.20.1050.60:FF:000002">
    <property type="entry name" value="Glycosyl hydrolase family 92"/>
    <property type="match status" value="1"/>
</dbReference>
<dbReference type="Pfam" id="PF17678">
    <property type="entry name" value="Glyco_hydro_92N"/>
    <property type="match status" value="1"/>
</dbReference>
<dbReference type="SUPFAM" id="SSF48208">
    <property type="entry name" value="Six-hairpin glycosidases"/>
    <property type="match status" value="1"/>
</dbReference>
<reference evidence="4" key="1">
    <citation type="journal article" date="2020" name="Stud. Mycol.">
        <title>101 Dothideomycetes genomes: a test case for predicting lifestyles and emergence of pathogens.</title>
        <authorList>
            <person name="Haridas S."/>
            <person name="Albert R."/>
            <person name="Binder M."/>
            <person name="Bloem J."/>
            <person name="Labutti K."/>
            <person name="Salamov A."/>
            <person name="Andreopoulos B."/>
            <person name="Baker S."/>
            <person name="Barry K."/>
            <person name="Bills G."/>
            <person name="Bluhm B."/>
            <person name="Cannon C."/>
            <person name="Castanera R."/>
            <person name="Culley D."/>
            <person name="Daum C."/>
            <person name="Ezra D."/>
            <person name="Gonzalez J."/>
            <person name="Henrissat B."/>
            <person name="Kuo A."/>
            <person name="Liang C."/>
            <person name="Lipzen A."/>
            <person name="Lutzoni F."/>
            <person name="Magnuson J."/>
            <person name="Mondo S."/>
            <person name="Nolan M."/>
            <person name="Ohm R."/>
            <person name="Pangilinan J."/>
            <person name="Park H.-J."/>
            <person name="Ramirez L."/>
            <person name="Alfaro M."/>
            <person name="Sun H."/>
            <person name="Tritt A."/>
            <person name="Yoshinaga Y."/>
            <person name="Zwiers L.-H."/>
            <person name="Turgeon B."/>
            <person name="Goodwin S."/>
            <person name="Spatafora J."/>
            <person name="Crous P."/>
            <person name="Grigoriev I."/>
        </authorList>
    </citation>
    <scope>NUCLEOTIDE SEQUENCE</scope>
    <source>
        <strain evidence="4">CBS 121410</strain>
    </source>
</reference>
<dbReference type="Gene3D" id="2.70.98.10">
    <property type="match status" value="1"/>
</dbReference>
<dbReference type="GO" id="GO:0005634">
    <property type="term" value="C:nucleus"/>
    <property type="evidence" value="ECO:0007669"/>
    <property type="project" value="TreeGrafter"/>
</dbReference>
<dbReference type="InterPro" id="IPR008928">
    <property type="entry name" value="6-hairpin_glycosidase_sf"/>
</dbReference>
<name>A0A6A5YCX1_9PEZI</name>
<proteinExistence type="predicted"/>
<feature type="compositionally biased region" description="Polar residues" evidence="1">
    <location>
        <begin position="402"/>
        <end position="413"/>
    </location>
</feature>
<dbReference type="Proteomes" id="UP000799776">
    <property type="component" value="Unassembled WGS sequence"/>
</dbReference>
<dbReference type="FunFam" id="2.70.98.10:FF:000028">
    <property type="entry name" value="Alpha-1,2-mannosidase family protein (AFU_orthologue AFUA_5G10520)"/>
    <property type="match status" value="1"/>
</dbReference>
<dbReference type="EMBL" id="ML978715">
    <property type="protein sequence ID" value="KAF2088701.1"/>
    <property type="molecule type" value="Genomic_DNA"/>
</dbReference>
<evidence type="ECO:0000256" key="1">
    <source>
        <dbReference type="SAM" id="MobiDB-lite"/>
    </source>
</evidence>
<dbReference type="Gene3D" id="1.20.1610.10">
    <property type="entry name" value="alpha-1,2-mannosidases domains"/>
    <property type="match status" value="1"/>
</dbReference>
<dbReference type="OrthoDB" id="449263at2759"/>
<dbReference type="Gene3D" id="1.20.1050.60">
    <property type="entry name" value="alpha-1,2-mannosidase"/>
    <property type="match status" value="1"/>
</dbReference>
<gene>
    <name evidence="4" type="ORF">K490DRAFT_63914</name>
</gene>
<dbReference type="Pfam" id="PF07971">
    <property type="entry name" value="Glyco_hydro_92"/>
    <property type="match status" value="1"/>
</dbReference>
<evidence type="ECO:0000313" key="5">
    <source>
        <dbReference type="Proteomes" id="UP000799776"/>
    </source>
</evidence>
<feature type="domain" description="Glycosyl hydrolase family 92" evidence="2">
    <location>
        <begin position="234"/>
        <end position="709"/>
    </location>
</feature>
<evidence type="ECO:0000259" key="3">
    <source>
        <dbReference type="Pfam" id="PF17678"/>
    </source>
</evidence>
<dbReference type="PANTHER" id="PTHR12143">
    <property type="entry name" value="PEPTIDE N-GLYCANASE PNGASE -RELATED"/>
    <property type="match status" value="1"/>
</dbReference>
<dbReference type="Gene3D" id="3.30.2080.10">
    <property type="entry name" value="GH92 mannosidase domain"/>
    <property type="match status" value="1"/>
</dbReference>
<dbReference type="GO" id="GO:0006516">
    <property type="term" value="P:glycoprotein catabolic process"/>
    <property type="evidence" value="ECO:0007669"/>
    <property type="project" value="TreeGrafter"/>
</dbReference>
<dbReference type="GO" id="GO:0000224">
    <property type="term" value="F:peptide-N4-(N-acetyl-beta-glucosaminyl)asparagine amidase activity"/>
    <property type="evidence" value="ECO:0007669"/>
    <property type="project" value="TreeGrafter"/>
</dbReference>
<dbReference type="InterPro" id="IPR041371">
    <property type="entry name" value="GH92_N"/>
</dbReference>
<keyword evidence="4" id="KW-0378">Hydrolase</keyword>
<sequence length="726" mass="79072">MFPGVVPAPYSMVKLGIDVSSGTTDAYSGYLDSGNVTAFSMMHESGTGGAPKYGVVSQLPVLGAVSNPLLSTLAVPRSVDDEASVGYYKTTLSTGVVVELAGTDHAGLYQYTFPNSSLPSVVVDVSHVLPSYRGLGWGQGYAGGSFELFSDGHYEGNGTYNNGWNLAPNWTIYFCGKFSQPPSSSKTFTGSNETMYQYDSQSQVSGTDRLGGVFTFNTTQFTSRVGISFLSSAKACQNLEGEIPSGTALHSLVDASKAAWNEEVLAKVTTTSTNSTLLTQLYTSLYGMFLIPSNRTGENPKWASTEPYYDDIFTFWDLFRCTTALVQVIQPVAYEEQIRSLIDVWRHDGFMPDARSSNFNGRTQGGSNADNVLADAYVKGVRGAVNWEDGFQAMYTDAEVTPPNNYDPSAPDSSTKEGRGALPDWLQYNYITPAFSRAVSRAVEYSANDFGLYQVASGLNKTEYVDRYLQRSRNWRNHWNSNATSLGFNGFVVPRYANGSFAAQDPLSCGGCYWGDAYYEALPWEYSFNAHHDLATLIKYAGGNKTFVNRLNTFFAPGVYSGNSDFNNTIFNPGNEPSFTTPYLYNFVGRQDLAVKEVRFAATTYYNTGTSGIPGNSDAGAMQSWLLWAMIGLYPLTGQTTFLIGSPWFDQMTIDLGGGKALSITSSGGDQTSSHYVQSLRVNGEPWDKAWVTWADVFENGGTMDFVLGEEQTLWATGAVPPSPAS</sequence>
<dbReference type="PANTHER" id="PTHR12143:SF38">
    <property type="entry name" value="ALPHA-1,2-MANNOSIDASE FAMILY PROTEIN (AFU_ORTHOLOGUE AFUA_5G10520)"/>
    <property type="match status" value="1"/>
</dbReference>
<dbReference type="FunFam" id="1.20.1610.10:FF:000003">
    <property type="entry name" value="Glycoside hydrolase family 92 protein"/>
    <property type="match status" value="1"/>
</dbReference>
<feature type="region of interest" description="Disordered" evidence="1">
    <location>
        <begin position="398"/>
        <end position="418"/>
    </location>
</feature>
<dbReference type="AlphaFoldDB" id="A0A6A5YCX1"/>
<dbReference type="NCBIfam" id="TIGR01180">
    <property type="entry name" value="aman2_put"/>
    <property type="match status" value="1"/>
</dbReference>
<dbReference type="InterPro" id="IPR050883">
    <property type="entry name" value="PNGase"/>
</dbReference>
<accession>A0A6A5YCX1</accession>
<dbReference type="GO" id="GO:0005829">
    <property type="term" value="C:cytosol"/>
    <property type="evidence" value="ECO:0007669"/>
    <property type="project" value="TreeGrafter"/>
</dbReference>
<dbReference type="InterPro" id="IPR014718">
    <property type="entry name" value="GH-type_carb-bd"/>
</dbReference>
<dbReference type="FunFam" id="3.30.2080.10:FF:000001">
    <property type="entry name" value="Alpha-1,2-mannosidase subfamily"/>
    <property type="match status" value="1"/>
</dbReference>
<organism evidence="4 5">
    <name type="scientific">Saccharata proteae CBS 121410</name>
    <dbReference type="NCBI Taxonomy" id="1314787"/>
    <lineage>
        <taxon>Eukaryota</taxon>
        <taxon>Fungi</taxon>
        <taxon>Dikarya</taxon>
        <taxon>Ascomycota</taxon>
        <taxon>Pezizomycotina</taxon>
        <taxon>Dothideomycetes</taxon>
        <taxon>Dothideomycetes incertae sedis</taxon>
        <taxon>Botryosphaeriales</taxon>
        <taxon>Saccharataceae</taxon>
        <taxon>Saccharata</taxon>
    </lineage>
</organism>
<dbReference type="InterPro" id="IPR012939">
    <property type="entry name" value="Glyco_hydro_92"/>
</dbReference>
<dbReference type="GO" id="GO:0005975">
    <property type="term" value="P:carbohydrate metabolic process"/>
    <property type="evidence" value="ECO:0007669"/>
    <property type="project" value="InterPro"/>
</dbReference>
<evidence type="ECO:0000313" key="4">
    <source>
        <dbReference type="EMBL" id="KAF2088701.1"/>
    </source>
</evidence>
<dbReference type="GO" id="GO:0030246">
    <property type="term" value="F:carbohydrate binding"/>
    <property type="evidence" value="ECO:0007669"/>
    <property type="project" value="InterPro"/>
</dbReference>
<evidence type="ECO:0000259" key="2">
    <source>
        <dbReference type="Pfam" id="PF07971"/>
    </source>
</evidence>
<protein>
    <submittedName>
        <fullName evidence="4">Glycoside hydrolase family 92 protein</fullName>
    </submittedName>
</protein>